<accession>A0A5C3KY50</accession>
<gene>
    <name evidence="1" type="ORF">FA15DRAFT_668275</name>
</gene>
<dbReference type="AlphaFoldDB" id="A0A5C3KY50"/>
<protein>
    <submittedName>
        <fullName evidence="1">Uncharacterized protein</fullName>
    </submittedName>
</protein>
<organism evidence="1 2">
    <name type="scientific">Coprinopsis marcescibilis</name>
    <name type="common">Agaric fungus</name>
    <name type="synonym">Psathyrella marcescibilis</name>
    <dbReference type="NCBI Taxonomy" id="230819"/>
    <lineage>
        <taxon>Eukaryota</taxon>
        <taxon>Fungi</taxon>
        <taxon>Dikarya</taxon>
        <taxon>Basidiomycota</taxon>
        <taxon>Agaricomycotina</taxon>
        <taxon>Agaricomycetes</taxon>
        <taxon>Agaricomycetidae</taxon>
        <taxon>Agaricales</taxon>
        <taxon>Agaricineae</taxon>
        <taxon>Psathyrellaceae</taxon>
        <taxon>Coprinopsis</taxon>
    </lineage>
</organism>
<proteinExistence type="predicted"/>
<evidence type="ECO:0000313" key="2">
    <source>
        <dbReference type="Proteomes" id="UP000307440"/>
    </source>
</evidence>
<reference evidence="1 2" key="1">
    <citation type="journal article" date="2019" name="Nat. Ecol. Evol.">
        <title>Megaphylogeny resolves global patterns of mushroom evolution.</title>
        <authorList>
            <person name="Varga T."/>
            <person name="Krizsan K."/>
            <person name="Foldi C."/>
            <person name="Dima B."/>
            <person name="Sanchez-Garcia M."/>
            <person name="Sanchez-Ramirez S."/>
            <person name="Szollosi G.J."/>
            <person name="Szarkandi J.G."/>
            <person name="Papp V."/>
            <person name="Albert L."/>
            <person name="Andreopoulos W."/>
            <person name="Angelini C."/>
            <person name="Antonin V."/>
            <person name="Barry K.W."/>
            <person name="Bougher N.L."/>
            <person name="Buchanan P."/>
            <person name="Buyck B."/>
            <person name="Bense V."/>
            <person name="Catcheside P."/>
            <person name="Chovatia M."/>
            <person name="Cooper J."/>
            <person name="Damon W."/>
            <person name="Desjardin D."/>
            <person name="Finy P."/>
            <person name="Geml J."/>
            <person name="Haridas S."/>
            <person name="Hughes K."/>
            <person name="Justo A."/>
            <person name="Karasinski D."/>
            <person name="Kautmanova I."/>
            <person name="Kiss B."/>
            <person name="Kocsube S."/>
            <person name="Kotiranta H."/>
            <person name="LaButti K.M."/>
            <person name="Lechner B.E."/>
            <person name="Liimatainen K."/>
            <person name="Lipzen A."/>
            <person name="Lukacs Z."/>
            <person name="Mihaltcheva S."/>
            <person name="Morgado L.N."/>
            <person name="Niskanen T."/>
            <person name="Noordeloos M.E."/>
            <person name="Ohm R.A."/>
            <person name="Ortiz-Santana B."/>
            <person name="Ovrebo C."/>
            <person name="Racz N."/>
            <person name="Riley R."/>
            <person name="Savchenko A."/>
            <person name="Shiryaev A."/>
            <person name="Soop K."/>
            <person name="Spirin V."/>
            <person name="Szebenyi C."/>
            <person name="Tomsovsky M."/>
            <person name="Tulloss R.E."/>
            <person name="Uehling J."/>
            <person name="Grigoriev I.V."/>
            <person name="Vagvolgyi C."/>
            <person name="Papp T."/>
            <person name="Martin F.M."/>
            <person name="Miettinen O."/>
            <person name="Hibbett D.S."/>
            <person name="Nagy L.G."/>
        </authorList>
    </citation>
    <scope>NUCLEOTIDE SEQUENCE [LARGE SCALE GENOMIC DNA]</scope>
    <source>
        <strain evidence="1 2">CBS 121175</strain>
    </source>
</reference>
<dbReference type="EMBL" id="ML210184">
    <property type="protein sequence ID" value="TFK25579.1"/>
    <property type="molecule type" value="Genomic_DNA"/>
</dbReference>
<keyword evidence="2" id="KW-1185">Reference proteome</keyword>
<dbReference type="OrthoDB" id="3212455at2759"/>
<name>A0A5C3KY50_COPMA</name>
<evidence type="ECO:0000313" key="1">
    <source>
        <dbReference type="EMBL" id="TFK25579.1"/>
    </source>
</evidence>
<sequence>MLKNGTFAVAVVHRQVVVVQAARSHTKRDKYLDVHTFSPFGEGIFLASEVPAARIASNDVLSVLSDEAAQEEAVDSGMLHLTEPAFSEYRKLSERNVKRHESLWKALVQRRY</sequence>
<dbReference type="Proteomes" id="UP000307440">
    <property type="component" value="Unassembled WGS sequence"/>
</dbReference>